<proteinExistence type="predicted"/>
<dbReference type="EMBL" id="BK015368">
    <property type="protein sequence ID" value="DAE03550.1"/>
    <property type="molecule type" value="Genomic_DNA"/>
</dbReference>
<sequence>MSRFVQWTPREKFRVFGQTNRDKIPICPWTDTGEH</sequence>
<name>A0A8S5P8Z5_9CAUD</name>
<reference evidence="1" key="1">
    <citation type="journal article" date="2021" name="Proc. Natl. Acad. Sci. U.S.A.">
        <title>A Catalog of Tens of Thousands of Viruses from Human Metagenomes Reveals Hidden Associations with Chronic Diseases.</title>
        <authorList>
            <person name="Tisza M.J."/>
            <person name="Buck C.B."/>
        </authorList>
    </citation>
    <scope>NUCLEOTIDE SEQUENCE</scope>
    <source>
        <strain evidence="1">CtpoI7</strain>
    </source>
</reference>
<organism evidence="1">
    <name type="scientific">Siphoviridae sp. ctpoI7</name>
    <dbReference type="NCBI Taxonomy" id="2825678"/>
    <lineage>
        <taxon>Viruses</taxon>
        <taxon>Duplodnaviria</taxon>
        <taxon>Heunggongvirae</taxon>
        <taxon>Uroviricota</taxon>
        <taxon>Caudoviricetes</taxon>
    </lineage>
</organism>
<protein>
    <submittedName>
        <fullName evidence="1">Uncharacterized protein</fullName>
    </submittedName>
</protein>
<accession>A0A8S5P8Z5</accession>
<evidence type="ECO:0000313" key="1">
    <source>
        <dbReference type="EMBL" id="DAE03550.1"/>
    </source>
</evidence>